<dbReference type="EMBL" id="QGNW01001420">
    <property type="protein sequence ID" value="RVW42003.1"/>
    <property type="molecule type" value="Genomic_DNA"/>
</dbReference>
<gene>
    <name evidence="11" type="primary">pol_1785</name>
    <name evidence="11" type="ORF">CK203_092861</name>
</gene>
<dbReference type="GO" id="GO:0003964">
    <property type="term" value="F:RNA-directed DNA polymerase activity"/>
    <property type="evidence" value="ECO:0007669"/>
    <property type="project" value="UniProtKB-KW"/>
</dbReference>
<sequence>MHYRQLMTLDIGNDALLCKVFPASLQGQALSWFHRLPPNSVDNFRDLSEAFVGQYLCSARHKQNISTLQNIKMRDNESLREFVKRFGQAVLSNRGLQHGCCPTDLQRSICPGTPFFESLAKSLLQRWTICSDVLTNIQCSKMTYVQPLSKFWLPDGLLEITRTDMPNLRTGQNQLTGGRTGRVTPRNGPIHRDRSKKCAFHKDHGHTTETCRSLQYLVERLIKAGHLKQYLRSDTGGRDASQHHNSGAPRAPVAPKAVINYIKGGPSDEEYDSRRKRQKLLRAASIRERINSIRPGLTGEGPRPIDGTIIFPPAVQPIWCKHQSLAIWDIVSRVSKTPDESYPDSTDHQHILRRHYTAGRAGQSLSTCNSRGTRVVTLQCHLGTHMASLHESHPFHISSNDPFDRRLDAFTRIDKESSEEIDKLLGSRIHQRSILSGLVGKCSSGTKKEGQMASLVITPISIMHVQKTVFPYRIDQIVDSTSGQGMLSFLDAFSGYHQIPMSPDDEEKTAFITPHGLYCYKVMPFGLKNAGATYQRLMTKIFKPLIGRSVEVYIDDIVVKSKTREQHILHLQEVFTSCESMMKLNPSKCAFGVSAGKFLGFMVSQRGIEVSPDQVKAVMETPPPRNKKELQRLTGKLVALGRFIARFTDELRPFFLRYEKLERRVDGQLPKRVGKN</sequence>
<dbReference type="InterPro" id="IPR043128">
    <property type="entry name" value="Rev_trsase/Diguanyl_cyclase"/>
</dbReference>
<proteinExistence type="predicted"/>
<evidence type="ECO:0000259" key="10">
    <source>
        <dbReference type="Pfam" id="PF03732"/>
    </source>
</evidence>
<dbReference type="InterPro" id="IPR000477">
    <property type="entry name" value="RT_dom"/>
</dbReference>
<name>A0A438E2S9_VITVI</name>
<evidence type="ECO:0000313" key="11">
    <source>
        <dbReference type="EMBL" id="RVW42003.1"/>
    </source>
</evidence>
<accession>A0A438E2S9</accession>
<evidence type="ECO:0000256" key="3">
    <source>
        <dbReference type="ARBA" id="ARBA00022695"/>
    </source>
</evidence>
<dbReference type="Proteomes" id="UP000288805">
    <property type="component" value="Unassembled WGS sequence"/>
</dbReference>
<dbReference type="GO" id="GO:0004519">
    <property type="term" value="F:endonuclease activity"/>
    <property type="evidence" value="ECO:0007669"/>
    <property type="project" value="UniProtKB-KW"/>
</dbReference>
<dbReference type="GO" id="GO:0006508">
    <property type="term" value="P:proteolysis"/>
    <property type="evidence" value="ECO:0007669"/>
    <property type="project" value="UniProtKB-KW"/>
</dbReference>
<reference evidence="11 12" key="1">
    <citation type="journal article" date="2018" name="PLoS Genet.">
        <title>Population sequencing reveals clonal diversity and ancestral inbreeding in the grapevine cultivar Chardonnay.</title>
        <authorList>
            <person name="Roach M.J."/>
            <person name="Johnson D.L."/>
            <person name="Bohlmann J."/>
            <person name="van Vuuren H.J."/>
            <person name="Jones S.J."/>
            <person name="Pretorius I.S."/>
            <person name="Schmidt S.A."/>
            <person name="Borneman A.R."/>
        </authorList>
    </citation>
    <scope>NUCLEOTIDE SEQUENCE [LARGE SCALE GENOMIC DNA]</scope>
    <source>
        <strain evidence="12">cv. Chardonnay</strain>
        <tissue evidence="11">Leaf</tissue>
    </source>
</reference>
<evidence type="ECO:0000256" key="2">
    <source>
        <dbReference type="ARBA" id="ARBA00022679"/>
    </source>
</evidence>
<evidence type="ECO:0000256" key="6">
    <source>
        <dbReference type="ARBA" id="ARBA00022801"/>
    </source>
</evidence>
<dbReference type="PANTHER" id="PTHR24559">
    <property type="entry name" value="TRANSPOSON TY3-I GAG-POL POLYPROTEIN"/>
    <property type="match status" value="1"/>
</dbReference>
<feature type="region of interest" description="Disordered" evidence="8">
    <location>
        <begin position="168"/>
        <end position="193"/>
    </location>
</feature>
<dbReference type="Pfam" id="PF00078">
    <property type="entry name" value="RVT_1"/>
    <property type="match status" value="1"/>
</dbReference>
<keyword evidence="5" id="KW-0255">Endonuclease</keyword>
<dbReference type="Pfam" id="PF03732">
    <property type="entry name" value="Retrotrans_gag"/>
    <property type="match status" value="1"/>
</dbReference>
<keyword evidence="4" id="KW-0540">Nuclease</keyword>
<protein>
    <submittedName>
        <fullName evidence="11">Retrovirus-related Pol polyprotein from transposon 17.6</fullName>
    </submittedName>
</protein>
<evidence type="ECO:0000256" key="5">
    <source>
        <dbReference type="ARBA" id="ARBA00022759"/>
    </source>
</evidence>
<keyword evidence="1" id="KW-0645">Protease</keyword>
<feature type="region of interest" description="Disordered" evidence="8">
    <location>
        <begin position="233"/>
        <end position="252"/>
    </location>
</feature>
<dbReference type="InterPro" id="IPR043502">
    <property type="entry name" value="DNA/RNA_pol_sf"/>
</dbReference>
<keyword evidence="2" id="KW-0808">Transferase</keyword>
<dbReference type="InterPro" id="IPR053134">
    <property type="entry name" value="RNA-dir_DNA_polymerase"/>
</dbReference>
<feature type="domain" description="Retrotransposon gag" evidence="10">
    <location>
        <begin position="19"/>
        <end position="89"/>
    </location>
</feature>
<evidence type="ECO:0000256" key="4">
    <source>
        <dbReference type="ARBA" id="ARBA00022722"/>
    </source>
</evidence>
<keyword evidence="3" id="KW-0548">Nucleotidyltransferase</keyword>
<evidence type="ECO:0000256" key="1">
    <source>
        <dbReference type="ARBA" id="ARBA00022670"/>
    </source>
</evidence>
<organism evidence="11 12">
    <name type="scientific">Vitis vinifera</name>
    <name type="common">Grape</name>
    <dbReference type="NCBI Taxonomy" id="29760"/>
    <lineage>
        <taxon>Eukaryota</taxon>
        <taxon>Viridiplantae</taxon>
        <taxon>Streptophyta</taxon>
        <taxon>Embryophyta</taxon>
        <taxon>Tracheophyta</taxon>
        <taxon>Spermatophyta</taxon>
        <taxon>Magnoliopsida</taxon>
        <taxon>eudicotyledons</taxon>
        <taxon>Gunneridae</taxon>
        <taxon>Pentapetalae</taxon>
        <taxon>rosids</taxon>
        <taxon>Vitales</taxon>
        <taxon>Vitaceae</taxon>
        <taxon>Viteae</taxon>
        <taxon>Vitis</taxon>
    </lineage>
</organism>
<feature type="domain" description="Reverse transcriptase" evidence="9">
    <location>
        <begin position="475"/>
        <end position="602"/>
    </location>
</feature>
<comment type="caution">
    <text evidence="11">The sequence shown here is derived from an EMBL/GenBank/DDBJ whole genome shotgun (WGS) entry which is preliminary data.</text>
</comment>
<dbReference type="InterPro" id="IPR005162">
    <property type="entry name" value="Retrotrans_gag_dom"/>
</dbReference>
<dbReference type="Gene3D" id="3.10.10.10">
    <property type="entry name" value="HIV Type 1 Reverse Transcriptase, subunit A, domain 1"/>
    <property type="match status" value="1"/>
</dbReference>
<evidence type="ECO:0000313" key="12">
    <source>
        <dbReference type="Proteomes" id="UP000288805"/>
    </source>
</evidence>
<keyword evidence="6" id="KW-0378">Hydrolase</keyword>
<dbReference type="PANTHER" id="PTHR24559:SF444">
    <property type="entry name" value="REVERSE TRANSCRIPTASE DOMAIN-CONTAINING PROTEIN"/>
    <property type="match status" value="1"/>
</dbReference>
<dbReference type="SUPFAM" id="SSF56672">
    <property type="entry name" value="DNA/RNA polymerases"/>
    <property type="match status" value="1"/>
</dbReference>
<dbReference type="FunFam" id="3.10.10.10:FF:000007">
    <property type="entry name" value="Retrovirus-related Pol polyprotein from transposon 17.6-like Protein"/>
    <property type="match status" value="1"/>
</dbReference>
<keyword evidence="7" id="KW-0695">RNA-directed DNA polymerase</keyword>
<evidence type="ECO:0000256" key="7">
    <source>
        <dbReference type="ARBA" id="ARBA00022918"/>
    </source>
</evidence>
<dbReference type="CDD" id="cd01647">
    <property type="entry name" value="RT_LTR"/>
    <property type="match status" value="1"/>
</dbReference>
<dbReference type="GO" id="GO:0008233">
    <property type="term" value="F:peptidase activity"/>
    <property type="evidence" value="ECO:0007669"/>
    <property type="project" value="UniProtKB-KW"/>
</dbReference>
<dbReference type="Gene3D" id="3.30.70.270">
    <property type="match status" value="1"/>
</dbReference>
<dbReference type="AlphaFoldDB" id="A0A438E2S9"/>
<evidence type="ECO:0000259" key="9">
    <source>
        <dbReference type="Pfam" id="PF00078"/>
    </source>
</evidence>
<evidence type="ECO:0000256" key="8">
    <source>
        <dbReference type="SAM" id="MobiDB-lite"/>
    </source>
</evidence>